<dbReference type="Pfam" id="PF09982">
    <property type="entry name" value="LpxR"/>
    <property type="match status" value="1"/>
</dbReference>
<reference evidence="2" key="1">
    <citation type="submission" date="2021-02" db="EMBL/GenBank/DDBJ databases">
        <title>Rhodobacter shimadae sp. nov., an aerobic anoxygenic phototrophic bacterium isolated from a hot spring.</title>
        <authorList>
            <person name="Muramatsu S."/>
            <person name="Haruta S."/>
            <person name="Hirose S."/>
            <person name="Hanada S."/>
        </authorList>
    </citation>
    <scope>NUCLEOTIDE SEQUENCE</scope>
    <source>
        <strain evidence="2">N10</strain>
    </source>
</reference>
<feature type="signal peptide" evidence="1">
    <location>
        <begin position="1"/>
        <end position="24"/>
    </location>
</feature>
<keyword evidence="3" id="KW-1185">Reference proteome</keyword>
<feature type="chain" id="PRO_5034068043" evidence="1">
    <location>
        <begin position="25"/>
        <end position="307"/>
    </location>
</feature>
<name>A0A8G0ZUM2_9RHOB</name>
<evidence type="ECO:0000256" key="1">
    <source>
        <dbReference type="SAM" id="SignalP"/>
    </source>
</evidence>
<gene>
    <name evidence="2" type="ORF">JO391_02215</name>
</gene>
<dbReference type="Proteomes" id="UP000826300">
    <property type="component" value="Chromosome"/>
</dbReference>
<keyword evidence="1" id="KW-0732">Signal</keyword>
<evidence type="ECO:0000313" key="3">
    <source>
        <dbReference type="Proteomes" id="UP000826300"/>
    </source>
</evidence>
<dbReference type="AlphaFoldDB" id="A0A8G0ZUM2"/>
<dbReference type="InterPro" id="IPR037107">
    <property type="entry name" value="Put_OMP_sf"/>
</dbReference>
<accession>A0A8G0ZUM2</accession>
<dbReference type="EMBL" id="CP069370">
    <property type="protein sequence ID" value="QYZ70367.1"/>
    <property type="molecule type" value="Genomic_DNA"/>
</dbReference>
<dbReference type="RefSeq" id="WP_220662583.1">
    <property type="nucleotide sequence ID" value="NZ_CP069370.1"/>
</dbReference>
<sequence>MVGKGVRVALAVSGLIALATAAEAQERVTLGWGRMFSNDAIGDGHDRWRTGSYTVSYMRGPSWDGDLPTQVGEILEFRASGQTIAPANLADPAPDDRRYAGILTFGLHTHFDWLGLETSVGADLDFTGPQTGLSSFQERVHDWTDLPDPEPAFENQIPNHIYLTAIGEMGKEFQMGDAGRVRPFVEAQAGIETFVRAGADLTFGGFGEGSLLVREYMTGQRYRAIKGDLITGTSFTLGGDIAHVFDSALLPEGGAAELSSTRARARAGIQWQGERASVFYGISYLGEEFVQQPEGQVVGSLNINFRF</sequence>
<dbReference type="InterPro" id="IPR018707">
    <property type="entry name" value="LpxR"/>
</dbReference>
<proteinExistence type="predicted"/>
<evidence type="ECO:0000313" key="2">
    <source>
        <dbReference type="EMBL" id="QYZ70367.1"/>
    </source>
</evidence>
<dbReference type="Gene3D" id="2.40.128.140">
    <property type="entry name" value="Outer membrane protein"/>
    <property type="match status" value="1"/>
</dbReference>
<dbReference type="KEGG" id="nsm:JO391_02215"/>
<organism evidence="2 3">
    <name type="scientific">Neotabrizicola shimadae</name>
    <dbReference type="NCBI Taxonomy" id="2807096"/>
    <lineage>
        <taxon>Bacteria</taxon>
        <taxon>Pseudomonadati</taxon>
        <taxon>Pseudomonadota</taxon>
        <taxon>Alphaproteobacteria</taxon>
        <taxon>Rhodobacterales</taxon>
        <taxon>Paracoccaceae</taxon>
        <taxon>Neotabrizicola</taxon>
    </lineage>
</organism>
<protein>
    <submittedName>
        <fullName evidence="2">DUF2219 family protein</fullName>
    </submittedName>
</protein>